<gene>
    <name evidence="1" type="ORF">ERS008198_03285</name>
</gene>
<dbReference type="EMBL" id="CQPA01000030">
    <property type="protein sequence ID" value="CNU66637.1"/>
    <property type="molecule type" value="Genomic_DNA"/>
</dbReference>
<evidence type="ECO:0000313" key="1">
    <source>
        <dbReference type="EMBL" id="CNU66637.1"/>
    </source>
</evidence>
<dbReference type="AlphaFoldDB" id="A0A655DJ16"/>
<sequence>MFGFEREAGSEDSAVQIASGTAAQTVAVQLRALTAGGGEQFVTHRIVHDSHFSTAFNAYSNGNSEVWQTFDEVGGAIQRIDNPLNILICANVLTAFFGDNSVLRVRFANGVDNHRFSGLIYIGHKIVTAFLARFYSVRSFIVFGNYITRLARCAHGDGQHRMHRSLSLDVKERENGADYSSEIGICLGFMVRCQNNL</sequence>
<reference evidence="1 2" key="1">
    <citation type="submission" date="2015-03" db="EMBL/GenBank/DDBJ databases">
        <authorList>
            <consortium name="Pathogen Informatics"/>
        </authorList>
    </citation>
    <scope>NUCLEOTIDE SEQUENCE [LARGE SCALE GENOMIC DNA]</scope>
    <source>
        <strain evidence="1 2">A1104</strain>
    </source>
</reference>
<evidence type="ECO:0000313" key="2">
    <source>
        <dbReference type="Proteomes" id="UP000041314"/>
    </source>
</evidence>
<accession>A0A655DJ16</accession>
<organism evidence="1 2">
    <name type="scientific">Salmonella enterica subsp. enterica serovar Bovismorbificans</name>
    <dbReference type="NCBI Taxonomy" id="58097"/>
    <lineage>
        <taxon>Bacteria</taxon>
        <taxon>Pseudomonadati</taxon>
        <taxon>Pseudomonadota</taxon>
        <taxon>Gammaproteobacteria</taxon>
        <taxon>Enterobacterales</taxon>
        <taxon>Enterobacteriaceae</taxon>
        <taxon>Salmonella</taxon>
    </lineage>
</organism>
<dbReference type="Proteomes" id="UP000041314">
    <property type="component" value="Unassembled WGS sequence"/>
</dbReference>
<name>A0A655DJ16_SALET</name>
<protein>
    <submittedName>
        <fullName evidence="1">Uncharacterized protein</fullName>
    </submittedName>
</protein>
<proteinExistence type="predicted"/>